<keyword evidence="3" id="KW-1185">Reference proteome</keyword>
<dbReference type="EMBL" id="KB206169">
    <property type="protein sequence ID" value="ELP95085.1"/>
    <property type="molecule type" value="Genomic_DNA"/>
</dbReference>
<dbReference type="AlphaFoldDB" id="A0A0A1UEU0"/>
<evidence type="ECO:0000313" key="3">
    <source>
        <dbReference type="Proteomes" id="UP000014680"/>
    </source>
</evidence>
<evidence type="ECO:0000256" key="1">
    <source>
        <dbReference type="SAM" id="MobiDB-lite"/>
    </source>
</evidence>
<gene>
    <name evidence="2" type="ORF">EIN_253590</name>
</gene>
<proteinExistence type="predicted"/>
<dbReference type="Proteomes" id="UP000014680">
    <property type="component" value="Unassembled WGS sequence"/>
</dbReference>
<name>A0A0A1UEU0_ENTIV</name>
<dbReference type="GeneID" id="14894030"/>
<dbReference type="KEGG" id="eiv:EIN_253590"/>
<dbReference type="Gene3D" id="1.25.10.10">
    <property type="entry name" value="Leucine-rich Repeat Variant"/>
    <property type="match status" value="2"/>
</dbReference>
<accession>A0A0A1UEU0</accession>
<dbReference type="VEuPathDB" id="AmoebaDB:EIN_253590"/>
<reference evidence="2 3" key="1">
    <citation type="submission" date="2012-10" db="EMBL/GenBank/DDBJ databases">
        <authorList>
            <person name="Zafar N."/>
            <person name="Inman J."/>
            <person name="Hall N."/>
            <person name="Lorenzi H."/>
            <person name="Caler E."/>
        </authorList>
    </citation>
    <scope>NUCLEOTIDE SEQUENCE [LARGE SCALE GENOMIC DNA]</scope>
    <source>
        <strain evidence="2 3">IP1</strain>
    </source>
</reference>
<dbReference type="InterPro" id="IPR016024">
    <property type="entry name" value="ARM-type_fold"/>
</dbReference>
<evidence type="ECO:0008006" key="4">
    <source>
        <dbReference type="Google" id="ProtNLM"/>
    </source>
</evidence>
<sequence length="445" mass="50731">MKSLGIETQEGHMQKRRIDKSAQRNALRTRRLEESRTQILQMYGIPIPQEKPMKEFSLQNLIEEFHEELSDEVLRERLALTTNFTREVEKVNSLDSDSQLFLVRFLTSCINNRDTKITSYALQSLASLSVCSPEIIKMIETNGAIYNATQTTIDKDLIIPCLLFLGNLASIPVHGAVEVLPNALRFCVQFNDRNIFRLASWALCIAADAGSNVSELASYFLKIQDEEVVENTLRGCLGLLTHDYLIPFQQVVPFIDTTQFRDLVIEILSEAAYKGILTDDISQVFRMLLKYPLTPLEIKNVVWAIGNIVITKPQIVLFFSEGDFYKYVIKQAYLTDVGIKRECCKAIASIINECKTEVKCLKMLVENGIVNAIMDLLDNYEILQKGEMVDIIKSLILLMEQEKYGVGAGQYIQLKLDTINKISFDKNSSSQVVKFIMWLLNNYFE</sequence>
<dbReference type="OMA" id="SELFIPC"/>
<protein>
    <recommendedName>
        <fullName evidence="4">Importin subunit alpha</fullName>
    </recommendedName>
</protein>
<dbReference type="InterPro" id="IPR011989">
    <property type="entry name" value="ARM-like"/>
</dbReference>
<dbReference type="RefSeq" id="XP_004261856.1">
    <property type="nucleotide sequence ID" value="XM_004261808.1"/>
</dbReference>
<evidence type="ECO:0000313" key="2">
    <source>
        <dbReference type="EMBL" id="ELP95085.1"/>
    </source>
</evidence>
<organism evidence="2 3">
    <name type="scientific">Entamoeba invadens IP1</name>
    <dbReference type="NCBI Taxonomy" id="370355"/>
    <lineage>
        <taxon>Eukaryota</taxon>
        <taxon>Amoebozoa</taxon>
        <taxon>Evosea</taxon>
        <taxon>Archamoebae</taxon>
        <taxon>Mastigamoebida</taxon>
        <taxon>Entamoebidae</taxon>
        <taxon>Entamoeba</taxon>
    </lineage>
</organism>
<feature type="region of interest" description="Disordered" evidence="1">
    <location>
        <begin position="1"/>
        <end position="27"/>
    </location>
</feature>
<dbReference type="SUPFAM" id="SSF48371">
    <property type="entry name" value="ARM repeat"/>
    <property type="match status" value="1"/>
</dbReference>